<dbReference type="EMBL" id="BPVZ01000029">
    <property type="protein sequence ID" value="GKV08451.1"/>
    <property type="molecule type" value="Genomic_DNA"/>
</dbReference>
<proteinExistence type="predicted"/>
<feature type="region of interest" description="Disordered" evidence="1">
    <location>
        <begin position="63"/>
        <end position="92"/>
    </location>
</feature>
<sequence length="92" mass="10288">MASKTIKSHLEPSPFTLIIDHHLHLRLLLLSPVSSSPIITEQKKLKLMKSIFRSGSLGYRQPRKKIIPVAQHPQSRRVNGRTGANEAGSIGW</sequence>
<name>A0AAV5J6X9_9ROSI</name>
<reference evidence="2 3" key="1">
    <citation type="journal article" date="2021" name="Commun. Biol.">
        <title>The genome of Shorea leprosula (Dipterocarpaceae) highlights the ecological relevance of drought in aseasonal tropical rainforests.</title>
        <authorList>
            <person name="Ng K.K.S."/>
            <person name="Kobayashi M.J."/>
            <person name="Fawcett J.A."/>
            <person name="Hatakeyama M."/>
            <person name="Paape T."/>
            <person name="Ng C.H."/>
            <person name="Ang C.C."/>
            <person name="Tnah L.H."/>
            <person name="Lee C.T."/>
            <person name="Nishiyama T."/>
            <person name="Sese J."/>
            <person name="O'Brien M.J."/>
            <person name="Copetti D."/>
            <person name="Mohd Noor M.I."/>
            <person name="Ong R.C."/>
            <person name="Putra M."/>
            <person name="Sireger I.Z."/>
            <person name="Indrioko S."/>
            <person name="Kosugi Y."/>
            <person name="Izuno A."/>
            <person name="Isagi Y."/>
            <person name="Lee S.L."/>
            <person name="Shimizu K.K."/>
        </authorList>
    </citation>
    <scope>NUCLEOTIDE SEQUENCE [LARGE SCALE GENOMIC DNA]</scope>
    <source>
        <strain evidence="2">214</strain>
    </source>
</reference>
<protein>
    <submittedName>
        <fullName evidence="2">Uncharacterized protein</fullName>
    </submittedName>
</protein>
<dbReference type="AlphaFoldDB" id="A0AAV5J6X9"/>
<comment type="caution">
    <text evidence="2">The sequence shown here is derived from an EMBL/GenBank/DDBJ whole genome shotgun (WGS) entry which is preliminary data.</text>
</comment>
<dbReference type="Proteomes" id="UP001054252">
    <property type="component" value="Unassembled WGS sequence"/>
</dbReference>
<gene>
    <name evidence="2" type="ORF">SLEP1_g20075</name>
</gene>
<evidence type="ECO:0000313" key="3">
    <source>
        <dbReference type="Proteomes" id="UP001054252"/>
    </source>
</evidence>
<accession>A0AAV5J6X9</accession>
<evidence type="ECO:0000313" key="2">
    <source>
        <dbReference type="EMBL" id="GKV08451.1"/>
    </source>
</evidence>
<evidence type="ECO:0000256" key="1">
    <source>
        <dbReference type="SAM" id="MobiDB-lite"/>
    </source>
</evidence>
<organism evidence="2 3">
    <name type="scientific">Rubroshorea leprosula</name>
    <dbReference type="NCBI Taxonomy" id="152421"/>
    <lineage>
        <taxon>Eukaryota</taxon>
        <taxon>Viridiplantae</taxon>
        <taxon>Streptophyta</taxon>
        <taxon>Embryophyta</taxon>
        <taxon>Tracheophyta</taxon>
        <taxon>Spermatophyta</taxon>
        <taxon>Magnoliopsida</taxon>
        <taxon>eudicotyledons</taxon>
        <taxon>Gunneridae</taxon>
        <taxon>Pentapetalae</taxon>
        <taxon>rosids</taxon>
        <taxon>malvids</taxon>
        <taxon>Malvales</taxon>
        <taxon>Dipterocarpaceae</taxon>
        <taxon>Rubroshorea</taxon>
    </lineage>
</organism>
<keyword evidence="3" id="KW-1185">Reference proteome</keyword>